<feature type="signal peptide" evidence="2">
    <location>
        <begin position="1"/>
        <end position="21"/>
    </location>
</feature>
<evidence type="ECO:0000313" key="4">
    <source>
        <dbReference type="Proteomes" id="UP000001449"/>
    </source>
</evidence>
<dbReference type="PaxDb" id="35128-Thaps6655"/>
<dbReference type="InterPro" id="IPR029055">
    <property type="entry name" value="Ntn_hydrolases_N"/>
</dbReference>
<dbReference type="GeneID" id="7446596"/>
<reference evidence="3 4" key="1">
    <citation type="journal article" date="2004" name="Science">
        <title>The genome of the diatom Thalassiosira pseudonana: ecology, evolution, and metabolism.</title>
        <authorList>
            <person name="Armbrust E.V."/>
            <person name="Berges J.A."/>
            <person name="Bowler C."/>
            <person name="Green B.R."/>
            <person name="Martinez D."/>
            <person name="Putnam N.H."/>
            <person name="Zhou S."/>
            <person name="Allen A.E."/>
            <person name="Apt K.E."/>
            <person name="Bechner M."/>
            <person name="Brzezinski M.A."/>
            <person name="Chaal B.K."/>
            <person name="Chiovitti A."/>
            <person name="Davis A.K."/>
            <person name="Demarest M.S."/>
            <person name="Detter J.C."/>
            <person name="Glavina T."/>
            <person name="Goodstein D."/>
            <person name="Hadi M.Z."/>
            <person name="Hellsten U."/>
            <person name="Hildebrand M."/>
            <person name="Jenkins B.D."/>
            <person name="Jurka J."/>
            <person name="Kapitonov V.V."/>
            <person name="Kroger N."/>
            <person name="Lau W.W."/>
            <person name="Lane T.W."/>
            <person name="Larimer F.W."/>
            <person name="Lippmeier J.C."/>
            <person name="Lucas S."/>
            <person name="Medina M."/>
            <person name="Montsant A."/>
            <person name="Obornik M."/>
            <person name="Parker M.S."/>
            <person name="Palenik B."/>
            <person name="Pazour G.J."/>
            <person name="Richardson P.M."/>
            <person name="Rynearson T.A."/>
            <person name="Saito M.A."/>
            <person name="Schwartz D.C."/>
            <person name="Thamatrakoln K."/>
            <person name="Valentin K."/>
            <person name="Vardi A."/>
            <person name="Wilkerson F.P."/>
            <person name="Rokhsar D.S."/>
        </authorList>
    </citation>
    <scope>NUCLEOTIDE SEQUENCE [LARGE SCALE GENOMIC DNA]</scope>
    <source>
        <strain evidence="3 4">CCMP1335</strain>
    </source>
</reference>
<keyword evidence="2" id="KW-0732">Signal</keyword>
<feature type="region of interest" description="Disordered" evidence="1">
    <location>
        <begin position="367"/>
        <end position="388"/>
    </location>
</feature>
<name>B5YP49_THAPS</name>
<feature type="chain" id="PRO_5002841512" description="Proteasome alpha-type subunits domain-containing protein" evidence="2">
    <location>
        <begin position="22"/>
        <end position="450"/>
    </location>
</feature>
<dbReference type="InParanoid" id="B5YP49"/>
<evidence type="ECO:0000256" key="1">
    <source>
        <dbReference type="SAM" id="MobiDB-lite"/>
    </source>
</evidence>
<dbReference type="EMBL" id="CP001160">
    <property type="protein sequence ID" value="ACI64394.1"/>
    <property type="molecule type" value="Genomic_DNA"/>
</dbReference>
<dbReference type="RefSeq" id="XP_002295677.1">
    <property type="nucleotide sequence ID" value="XM_002295641.1"/>
</dbReference>
<dbReference type="KEGG" id="tps:THAPS_6655"/>
<dbReference type="eggNOG" id="ENOG502QYY6">
    <property type="taxonomic scope" value="Eukaryota"/>
</dbReference>
<dbReference type="Gene3D" id="3.60.20.10">
    <property type="entry name" value="Glutamine Phosphoribosylpyrophosphate, subunit 1, domain 1"/>
    <property type="match status" value="1"/>
</dbReference>
<keyword evidence="4" id="KW-1185">Reference proteome</keyword>
<dbReference type="SUPFAM" id="SSF56235">
    <property type="entry name" value="N-terminal nucleophile aminohydrolases (Ntn hydrolases)"/>
    <property type="match status" value="1"/>
</dbReference>
<dbReference type="AlphaFoldDB" id="B5YP49"/>
<gene>
    <name evidence="3" type="ORF">THAPS_6655</name>
</gene>
<dbReference type="Pfam" id="PF00227">
    <property type="entry name" value="Proteasome"/>
    <property type="match status" value="1"/>
</dbReference>
<reference evidence="3 4" key="2">
    <citation type="journal article" date="2008" name="Nature">
        <title>The Phaeodactylum genome reveals the evolutionary history of diatom genomes.</title>
        <authorList>
            <person name="Bowler C."/>
            <person name="Allen A.E."/>
            <person name="Badger J.H."/>
            <person name="Grimwood J."/>
            <person name="Jabbari K."/>
            <person name="Kuo A."/>
            <person name="Maheswari U."/>
            <person name="Martens C."/>
            <person name="Maumus F."/>
            <person name="Otillar R.P."/>
            <person name="Rayko E."/>
            <person name="Salamov A."/>
            <person name="Vandepoele K."/>
            <person name="Beszteri B."/>
            <person name="Gruber A."/>
            <person name="Heijde M."/>
            <person name="Katinka M."/>
            <person name="Mock T."/>
            <person name="Valentin K."/>
            <person name="Verret F."/>
            <person name="Berges J.A."/>
            <person name="Brownlee C."/>
            <person name="Cadoret J.P."/>
            <person name="Chiovitti A."/>
            <person name="Choi C.J."/>
            <person name="Coesel S."/>
            <person name="De Martino A."/>
            <person name="Detter J.C."/>
            <person name="Durkin C."/>
            <person name="Falciatore A."/>
            <person name="Fournet J."/>
            <person name="Haruta M."/>
            <person name="Huysman M.J."/>
            <person name="Jenkins B.D."/>
            <person name="Jiroutova K."/>
            <person name="Jorgensen R.E."/>
            <person name="Joubert Y."/>
            <person name="Kaplan A."/>
            <person name="Kroger N."/>
            <person name="Kroth P.G."/>
            <person name="La Roche J."/>
            <person name="Lindquist E."/>
            <person name="Lommer M."/>
            <person name="Martin-Jezequel V."/>
            <person name="Lopez P.J."/>
            <person name="Lucas S."/>
            <person name="Mangogna M."/>
            <person name="McGinnis K."/>
            <person name="Medlin L.K."/>
            <person name="Montsant A."/>
            <person name="Oudot-Le Secq M.P."/>
            <person name="Napoli C."/>
            <person name="Obornik M."/>
            <person name="Parker M.S."/>
            <person name="Petit J.L."/>
            <person name="Porcel B.M."/>
            <person name="Poulsen N."/>
            <person name="Robison M."/>
            <person name="Rychlewski L."/>
            <person name="Rynearson T.A."/>
            <person name="Schmutz J."/>
            <person name="Shapiro H."/>
            <person name="Siaut M."/>
            <person name="Stanley M."/>
            <person name="Sussman M.R."/>
            <person name="Taylor A.R."/>
            <person name="Vardi A."/>
            <person name="von Dassow P."/>
            <person name="Vyverman W."/>
            <person name="Willis A."/>
            <person name="Wyrwicz L.S."/>
            <person name="Rokhsar D.S."/>
            <person name="Weissenbach J."/>
            <person name="Armbrust E.V."/>
            <person name="Green B.R."/>
            <person name="Van de Peer Y."/>
            <person name="Grigoriev I.V."/>
        </authorList>
    </citation>
    <scope>NUCLEOTIDE SEQUENCE [LARGE SCALE GENOMIC DNA]</scope>
    <source>
        <strain evidence="3 4">CCMP1335</strain>
    </source>
</reference>
<dbReference type="HOGENOM" id="CLU_609061_0_0_1"/>
<dbReference type="GO" id="GO:0043161">
    <property type="term" value="P:proteasome-mediated ubiquitin-dependent protein catabolic process"/>
    <property type="evidence" value="ECO:0000318"/>
    <property type="project" value="GO_Central"/>
</dbReference>
<dbReference type="Proteomes" id="UP000001449">
    <property type="component" value="Chromosome 7"/>
</dbReference>
<sequence length="450" mass="47820">MLPSYLTSFILFLVVSPSALSSSTSNGNGNGKASSFSPIRELGPSLAASVAGGTVIAVRSPQRQSRRLVSVGASSASDRRLLTCDTLTDDVSADNINDTDDDVDEDECIVVLFRSPSTVSAKSGGSTMDRGSDNKLTVASVFGSSALDLGSVEEYVVSQQSTVNKISNTQKNDLQFLSNGLINHPFLSSSNNNNNARILHAPSGLVLAATGFTPDAEHLLHIAAGRVLSRASVYDAMKNGKSIDPHRLVREDLSSFMIDAAMASDGARPLGVQLLVIGTSSLSSSSLEMYTVDPSGGWRSWIGSGTAVGRGAERIRATLLKQQQVGKKREPTIVAADDEGDTPKQRIQVTRGWKSALDRAMSSAIEALETPEDDATTESDDTIPDERSKSYGAIVVYGSATNANGSVQRRTGIGNFRSKCAAINPDVVQECFVRCYQRVRDERKTSLTSS</sequence>
<evidence type="ECO:0000313" key="3">
    <source>
        <dbReference type="EMBL" id="ACI64394.1"/>
    </source>
</evidence>
<accession>B5YP49</accession>
<proteinExistence type="predicted"/>
<dbReference type="GO" id="GO:0019773">
    <property type="term" value="C:proteasome core complex, alpha-subunit complex"/>
    <property type="evidence" value="ECO:0000318"/>
    <property type="project" value="GO_Central"/>
</dbReference>
<organism evidence="3 4">
    <name type="scientific">Thalassiosira pseudonana</name>
    <name type="common">Marine diatom</name>
    <name type="synonym">Cyclotella nana</name>
    <dbReference type="NCBI Taxonomy" id="35128"/>
    <lineage>
        <taxon>Eukaryota</taxon>
        <taxon>Sar</taxon>
        <taxon>Stramenopiles</taxon>
        <taxon>Ochrophyta</taxon>
        <taxon>Bacillariophyta</taxon>
        <taxon>Coscinodiscophyceae</taxon>
        <taxon>Thalassiosirophycidae</taxon>
        <taxon>Thalassiosirales</taxon>
        <taxon>Thalassiosiraceae</taxon>
        <taxon>Thalassiosira</taxon>
    </lineage>
</organism>
<dbReference type="GO" id="GO:0005634">
    <property type="term" value="C:nucleus"/>
    <property type="evidence" value="ECO:0000318"/>
    <property type="project" value="GO_Central"/>
</dbReference>
<evidence type="ECO:0000256" key="2">
    <source>
        <dbReference type="SAM" id="SignalP"/>
    </source>
</evidence>
<evidence type="ECO:0008006" key="5">
    <source>
        <dbReference type="Google" id="ProtNLM"/>
    </source>
</evidence>
<dbReference type="InterPro" id="IPR001353">
    <property type="entry name" value="Proteasome_sua/b"/>
</dbReference>
<protein>
    <recommendedName>
        <fullName evidence="5">Proteasome alpha-type subunits domain-containing protein</fullName>
    </recommendedName>
</protein>
<feature type="compositionally biased region" description="Acidic residues" evidence="1">
    <location>
        <begin position="369"/>
        <end position="383"/>
    </location>
</feature>